<evidence type="ECO:0000313" key="5">
    <source>
        <dbReference type="EMBL" id="SVA12292.1"/>
    </source>
</evidence>
<dbReference type="PANTHER" id="PTHR12526">
    <property type="entry name" value="GLYCOSYLTRANSFERASE"/>
    <property type="match status" value="1"/>
</dbReference>
<evidence type="ECO:0000256" key="1">
    <source>
        <dbReference type="ARBA" id="ARBA00022676"/>
    </source>
</evidence>
<dbReference type="Pfam" id="PF00534">
    <property type="entry name" value="Glycos_transf_1"/>
    <property type="match status" value="1"/>
</dbReference>
<feature type="domain" description="Glycosyl transferase family 1" evidence="3">
    <location>
        <begin position="189"/>
        <end position="354"/>
    </location>
</feature>
<protein>
    <recommendedName>
        <fullName evidence="6">Glycosyl transferase family 1 domain-containing protein</fullName>
    </recommendedName>
</protein>
<dbReference type="Pfam" id="PF13439">
    <property type="entry name" value="Glyco_transf_4"/>
    <property type="match status" value="1"/>
</dbReference>
<dbReference type="GO" id="GO:0016757">
    <property type="term" value="F:glycosyltransferase activity"/>
    <property type="evidence" value="ECO:0007669"/>
    <property type="project" value="UniProtKB-KW"/>
</dbReference>
<evidence type="ECO:0000256" key="2">
    <source>
        <dbReference type="ARBA" id="ARBA00022679"/>
    </source>
</evidence>
<accession>A0A381T7Z2</accession>
<keyword evidence="1" id="KW-0328">Glycosyltransferase</keyword>
<feature type="domain" description="Glycosyltransferase subfamily 4-like N-terminal" evidence="4">
    <location>
        <begin position="17"/>
        <end position="186"/>
    </location>
</feature>
<dbReference type="PANTHER" id="PTHR12526:SF510">
    <property type="entry name" value="D-INOSITOL 3-PHOSPHATE GLYCOSYLTRANSFERASE"/>
    <property type="match status" value="1"/>
</dbReference>
<dbReference type="InterPro" id="IPR028098">
    <property type="entry name" value="Glyco_trans_4-like_N"/>
</dbReference>
<sequence>VKICLTINSSPWSAFKGGGQLAVHHLACALSAKGHKVHVLYSKCPQEQFDLNLPYHVHWVRHYDFAAVNLNIVSYSRALRPLAKKEKFDIIHGNAEEAYWAGKIARENNSAYVFTSHTPNIPTAGMLKGIINPVRFLKSINTYLLRKSILEGDLVVAYSQFSRNLILKGVADPCFNRVKVVPPGVESSWFDVERKLSTDSRLLFWGRLEEEKGLPELFIALKEVTKKIKRVKLTLVGEGNQLKEYKNLVATLGLTEQVEFKGWLDAREIQNLTTQSYLGLFPSRVESFGLSVIEAMAAGLPVIAASGGAVPENIKDGVTGALVPVNDSDALAKAIISALENPQYIETLAKVAKKVVRERFSWDKTADSMIDLYTSVLRNGI</sequence>
<dbReference type="Gene3D" id="3.40.50.2000">
    <property type="entry name" value="Glycogen Phosphorylase B"/>
    <property type="match status" value="2"/>
</dbReference>
<evidence type="ECO:0000259" key="4">
    <source>
        <dbReference type="Pfam" id="PF13439"/>
    </source>
</evidence>
<evidence type="ECO:0008006" key="6">
    <source>
        <dbReference type="Google" id="ProtNLM"/>
    </source>
</evidence>
<organism evidence="5">
    <name type="scientific">marine metagenome</name>
    <dbReference type="NCBI Taxonomy" id="408172"/>
    <lineage>
        <taxon>unclassified sequences</taxon>
        <taxon>metagenomes</taxon>
        <taxon>ecological metagenomes</taxon>
    </lineage>
</organism>
<name>A0A381T7Z2_9ZZZZ</name>
<evidence type="ECO:0000259" key="3">
    <source>
        <dbReference type="Pfam" id="PF00534"/>
    </source>
</evidence>
<proteinExistence type="predicted"/>
<feature type="non-terminal residue" evidence="5">
    <location>
        <position position="1"/>
    </location>
</feature>
<gene>
    <name evidence="5" type="ORF">METZ01_LOCUS65146</name>
</gene>
<dbReference type="CDD" id="cd03801">
    <property type="entry name" value="GT4_PimA-like"/>
    <property type="match status" value="1"/>
</dbReference>
<dbReference type="SUPFAM" id="SSF53756">
    <property type="entry name" value="UDP-Glycosyltransferase/glycogen phosphorylase"/>
    <property type="match status" value="1"/>
</dbReference>
<keyword evidence="2" id="KW-0808">Transferase</keyword>
<dbReference type="EMBL" id="UINC01004165">
    <property type="protein sequence ID" value="SVA12292.1"/>
    <property type="molecule type" value="Genomic_DNA"/>
</dbReference>
<dbReference type="AlphaFoldDB" id="A0A381T7Z2"/>
<reference evidence="5" key="1">
    <citation type="submission" date="2018-05" db="EMBL/GenBank/DDBJ databases">
        <authorList>
            <person name="Lanie J.A."/>
            <person name="Ng W.-L."/>
            <person name="Kazmierczak K.M."/>
            <person name="Andrzejewski T.M."/>
            <person name="Davidsen T.M."/>
            <person name="Wayne K.J."/>
            <person name="Tettelin H."/>
            <person name="Glass J.I."/>
            <person name="Rusch D."/>
            <person name="Podicherti R."/>
            <person name="Tsui H.-C.T."/>
            <person name="Winkler M.E."/>
        </authorList>
    </citation>
    <scope>NUCLEOTIDE SEQUENCE</scope>
</reference>
<dbReference type="InterPro" id="IPR001296">
    <property type="entry name" value="Glyco_trans_1"/>
</dbReference>